<comment type="caution">
    <text evidence="2">The sequence shown here is derived from an EMBL/GenBank/DDBJ whole genome shotgun (WGS) entry which is preliminary data.</text>
</comment>
<dbReference type="Gene3D" id="3.30.420.10">
    <property type="entry name" value="Ribonuclease H-like superfamily/Ribonuclease H"/>
    <property type="match status" value="1"/>
</dbReference>
<dbReference type="CDD" id="cd09276">
    <property type="entry name" value="Rnase_HI_RT_non_LTR"/>
    <property type="match status" value="1"/>
</dbReference>
<evidence type="ECO:0000313" key="2">
    <source>
        <dbReference type="EMBL" id="PCG71997.1"/>
    </source>
</evidence>
<dbReference type="Pfam" id="PF00075">
    <property type="entry name" value="RNase_H"/>
    <property type="match status" value="1"/>
</dbReference>
<organism evidence="2">
    <name type="scientific">Heliothis virescens</name>
    <name type="common">Tobacco budworm moth</name>
    <dbReference type="NCBI Taxonomy" id="7102"/>
    <lineage>
        <taxon>Eukaryota</taxon>
        <taxon>Metazoa</taxon>
        <taxon>Ecdysozoa</taxon>
        <taxon>Arthropoda</taxon>
        <taxon>Hexapoda</taxon>
        <taxon>Insecta</taxon>
        <taxon>Pterygota</taxon>
        <taxon>Neoptera</taxon>
        <taxon>Endopterygota</taxon>
        <taxon>Lepidoptera</taxon>
        <taxon>Glossata</taxon>
        <taxon>Ditrysia</taxon>
        <taxon>Noctuoidea</taxon>
        <taxon>Noctuidae</taxon>
        <taxon>Heliothinae</taxon>
        <taxon>Heliothis</taxon>
    </lineage>
</organism>
<evidence type="ECO:0000259" key="1">
    <source>
        <dbReference type="PROSITE" id="PS50879"/>
    </source>
</evidence>
<dbReference type="EMBL" id="NWSH01001240">
    <property type="protein sequence ID" value="PCG71997.1"/>
    <property type="molecule type" value="Genomic_DNA"/>
</dbReference>
<dbReference type="AlphaFoldDB" id="A0A2A4JIV0"/>
<protein>
    <recommendedName>
        <fullName evidence="1">RNase H type-1 domain-containing protein</fullName>
    </recommendedName>
</protein>
<feature type="domain" description="RNase H type-1" evidence="1">
    <location>
        <begin position="48"/>
        <end position="185"/>
    </location>
</feature>
<name>A0A2A4JIV0_HELVI</name>
<dbReference type="PROSITE" id="PS50879">
    <property type="entry name" value="RNASE_H_1"/>
    <property type="match status" value="1"/>
</dbReference>
<dbReference type="InterPro" id="IPR036397">
    <property type="entry name" value="RNaseH_sf"/>
</dbReference>
<dbReference type="InterPro" id="IPR012337">
    <property type="entry name" value="RNaseH-like_sf"/>
</dbReference>
<dbReference type="SUPFAM" id="SSF53098">
    <property type="entry name" value="Ribonuclease H-like"/>
    <property type="match status" value="1"/>
</dbReference>
<dbReference type="STRING" id="7102.A0A2A4JIV0"/>
<sequence>MFTLRVWVTNFNVKELIVSNLDCVTKSKRSYANSSLNQSIIDELHLKYKDWYPIFTDGAKNADGQGAAFYVPNTPTTPQHNNCFKIKEKVCIMTLELVAISEALSYVCNAGVHRKVVILTDSKSSLQHIARCASGSRGASIAYVILCKMDELAERGVLLRLQWVPSHTGLRGNEEADTLAKFATISGRQINIVPDYSEFMPTYKQVCFENWKEYFNKRSLEKGIWYKTIQCQPLHIPWCANTELNRRLTVTAHRLRSGHIPCNKFSFMMRKTESPNCDNCGICEDVYHLLLECVRFEAGRSWIANAFKLNRLDVGTYNSILSQPNSKVAKSLFELMASK</sequence>
<dbReference type="GO" id="GO:0003676">
    <property type="term" value="F:nucleic acid binding"/>
    <property type="evidence" value="ECO:0007669"/>
    <property type="project" value="InterPro"/>
</dbReference>
<reference evidence="2" key="1">
    <citation type="submission" date="2017-09" db="EMBL/GenBank/DDBJ databases">
        <title>Contemporary evolution of a Lepidopteran species, Heliothis virescens, in response to modern agricultural practices.</title>
        <authorList>
            <person name="Fritz M.L."/>
            <person name="Deyonke A.M."/>
            <person name="Papanicolaou A."/>
            <person name="Micinski S."/>
            <person name="Westbrook J."/>
            <person name="Gould F."/>
        </authorList>
    </citation>
    <scope>NUCLEOTIDE SEQUENCE [LARGE SCALE GENOMIC DNA]</scope>
    <source>
        <strain evidence="2">HvINT-</strain>
        <tissue evidence="2">Whole body</tissue>
    </source>
</reference>
<dbReference type="InterPro" id="IPR002156">
    <property type="entry name" value="RNaseH_domain"/>
</dbReference>
<proteinExistence type="predicted"/>
<accession>A0A2A4JIV0</accession>
<dbReference type="GO" id="GO:0004523">
    <property type="term" value="F:RNA-DNA hybrid ribonuclease activity"/>
    <property type="evidence" value="ECO:0007669"/>
    <property type="project" value="InterPro"/>
</dbReference>
<gene>
    <name evidence="2" type="ORF">B5V51_1259</name>
</gene>